<protein>
    <submittedName>
        <fullName evidence="4">Methylase involved in ubiquinone/menaquinone biosynthesis</fullName>
    </submittedName>
</protein>
<evidence type="ECO:0000313" key="4">
    <source>
        <dbReference type="EMBL" id="EGJ31000.1"/>
    </source>
</evidence>
<dbReference type="RefSeq" id="WP_008187856.1">
    <property type="nucleotide sequence ID" value="NZ_GL890944.1"/>
</dbReference>
<gene>
    <name evidence="4" type="ORF">LYNGBM3L_44340</name>
</gene>
<dbReference type="GO" id="GO:0032259">
    <property type="term" value="P:methylation"/>
    <property type="evidence" value="ECO:0007669"/>
    <property type="project" value="UniProtKB-KW"/>
</dbReference>
<dbReference type="EMBL" id="GL890944">
    <property type="protein sequence ID" value="EGJ31000.1"/>
    <property type="molecule type" value="Genomic_DNA"/>
</dbReference>
<dbReference type="InterPro" id="IPR025714">
    <property type="entry name" value="Methyltranfer_dom"/>
</dbReference>
<evidence type="ECO:0000256" key="1">
    <source>
        <dbReference type="ARBA" id="ARBA00022679"/>
    </source>
</evidence>
<dbReference type="AlphaFoldDB" id="F4XWP0"/>
<evidence type="ECO:0000259" key="3">
    <source>
        <dbReference type="Pfam" id="PF13847"/>
    </source>
</evidence>
<dbReference type="OrthoDB" id="9784101at2"/>
<proteinExistence type="predicted"/>
<keyword evidence="2" id="KW-0812">Transmembrane</keyword>
<evidence type="ECO:0000256" key="2">
    <source>
        <dbReference type="SAM" id="Phobius"/>
    </source>
</evidence>
<accession>F4XWP0</accession>
<dbReference type="GO" id="GO:0008168">
    <property type="term" value="F:methyltransferase activity"/>
    <property type="evidence" value="ECO:0007669"/>
    <property type="project" value="UniProtKB-KW"/>
</dbReference>
<evidence type="ECO:0000313" key="5">
    <source>
        <dbReference type="Proteomes" id="UP000003959"/>
    </source>
</evidence>
<dbReference type="PANTHER" id="PTHR43861">
    <property type="entry name" value="TRANS-ACONITATE 2-METHYLTRANSFERASE-RELATED"/>
    <property type="match status" value="1"/>
</dbReference>
<dbReference type="InterPro" id="IPR029063">
    <property type="entry name" value="SAM-dependent_MTases_sf"/>
</dbReference>
<dbReference type="CDD" id="cd02440">
    <property type="entry name" value="AdoMet_MTases"/>
    <property type="match status" value="1"/>
</dbReference>
<dbReference type="Pfam" id="PF13847">
    <property type="entry name" value="Methyltransf_31"/>
    <property type="match status" value="1"/>
</dbReference>
<organism evidence="4 5">
    <name type="scientific">Moorena producens 3L</name>
    <dbReference type="NCBI Taxonomy" id="489825"/>
    <lineage>
        <taxon>Bacteria</taxon>
        <taxon>Bacillati</taxon>
        <taxon>Cyanobacteriota</taxon>
        <taxon>Cyanophyceae</taxon>
        <taxon>Coleofasciculales</taxon>
        <taxon>Coleofasciculaceae</taxon>
        <taxon>Moorena</taxon>
    </lineage>
</organism>
<name>F4XWP0_9CYAN</name>
<keyword evidence="5" id="KW-1185">Reference proteome</keyword>
<dbReference type="Proteomes" id="UP000003959">
    <property type="component" value="Unassembled WGS sequence"/>
</dbReference>
<reference evidence="5" key="1">
    <citation type="journal article" date="2011" name="Proc. Natl. Acad. Sci. U.S.A.">
        <title>Genomic insights into the physiology and ecology of the marine filamentous cyanobacterium Lyngbya majuscula.</title>
        <authorList>
            <person name="Jones A.C."/>
            <person name="Monroe E.A."/>
            <person name="Podell S."/>
            <person name="Hess W.R."/>
            <person name="Klages S."/>
            <person name="Esquenazi E."/>
            <person name="Niessen S."/>
            <person name="Hoover H."/>
            <person name="Rothmann M."/>
            <person name="Lasken R.S."/>
            <person name="Yates J.R.III."/>
            <person name="Reinhardt R."/>
            <person name="Kube M."/>
            <person name="Burkart M.D."/>
            <person name="Allen E.E."/>
            <person name="Dorrestein P.C."/>
            <person name="Gerwick W.H."/>
            <person name="Gerwick L."/>
        </authorList>
    </citation>
    <scope>NUCLEOTIDE SEQUENCE [LARGE SCALE GENOMIC DNA]</scope>
    <source>
        <strain evidence="5">3L</strain>
    </source>
</reference>
<keyword evidence="4" id="KW-0489">Methyltransferase</keyword>
<dbReference type="eggNOG" id="COG2226">
    <property type="taxonomic scope" value="Bacteria"/>
</dbReference>
<dbReference type="Gene3D" id="3.40.50.150">
    <property type="entry name" value="Vaccinia Virus protein VP39"/>
    <property type="match status" value="1"/>
</dbReference>
<dbReference type="PANTHER" id="PTHR43861:SF3">
    <property type="entry name" value="PUTATIVE (AFU_ORTHOLOGUE AFUA_2G14390)-RELATED"/>
    <property type="match status" value="1"/>
</dbReference>
<keyword evidence="2" id="KW-0472">Membrane</keyword>
<keyword evidence="1" id="KW-0808">Transferase</keyword>
<keyword evidence="4" id="KW-0830">Ubiquinone</keyword>
<feature type="transmembrane region" description="Helical" evidence="2">
    <location>
        <begin position="7"/>
        <end position="28"/>
    </location>
</feature>
<sequence length="255" mass="28913">MANFTKYILAVAIAVLLIPFLVLTNYTYTGELKSNINASEVYKIRSFHSKDGIGKFYMGREIAKVMGHQEMLWLERPSRESQEQPSVVIDALNLRPTDTVADIGAGTGYFSFRIAPLVPEGKVLAVDIQPEMIDVIDFLTEDNNVNNVETILGSLTDPKLPENSIDLALMVDVYHELEYPREMMESIVKALKTEGRVVLVEYRKENPLIPIKGLHKMTQKQVKKDMESINLIWQETNNDLPSQHLMVFQVSDKSL</sequence>
<feature type="domain" description="Methyltransferase" evidence="3">
    <location>
        <begin position="98"/>
        <end position="231"/>
    </location>
</feature>
<dbReference type="SUPFAM" id="SSF53335">
    <property type="entry name" value="S-adenosyl-L-methionine-dependent methyltransferases"/>
    <property type="match status" value="1"/>
</dbReference>
<dbReference type="HOGENOM" id="CLU_037990_16_0_3"/>
<keyword evidence="2" id="KW-1133">Transmembrane helix</keyword>